<evidence type="ECO:0000259" key="2">
    <source>
        <dbReference type="Pfam" id="PF20441"/>
    </source>
</evidence>
<dbReference type="HOGENOM" id="CLU_026632_6_2_7"/>
<dbReference type="STRING" id="882.DVU_1503"/>
<evidence type="ECO:0000313" key="3">
    <source>
        <dbReference type="EMBL" id="AAS95981.1"/>
    </source>
</evidence>
<gene>
    <name evidence="3" type="ordered locus">DVU_1503</name>
</gene>
<dbReference type="OrthoDB" id="9760250at2"/>
<dbReference type="EMBL" id="AE017285">
    <property type="protein sequence ID" value="AAS95981.1"/>
    <property type="molecule type" value="Genomic_DNA"/>
</dbReference>
<dbReference type="GO" id="GO:0004519">
    <property type="term" value="F:endonuclease activity"/>
    <property type="evidence" value="ECO:0007669"/>
    <property type="project" value="InterPro"/>
</dbReference>
<dbReference type="Pfam" id="PF03354">
    <property type="entry name" value="TerL_ATPase"/>
    <property type="match status" value="1"/>
</dbReference>
<dbReference type="RefSeq" id="WP_010938795.1">
    <property type="nucleotide sequence ID" value="NC_002937.3"/>
</dbReference>
<reference evidence="3 4" key="1">
    <citation type="journal article" date="2004" name="Nat. Biotechnol.">
        <title>The genome sequence of the anaerobic, sulfate-reducing bacterium Desulfovibrio vulgaris Hildenborough.</title>
        <authorList>
            <person name="Heidelberg J.F."/>
            <person name="Seshadri R."/>
            <person name="Haveman S.A."/>
            <person name="Hemme C.L."/>
            <person name="Paulsen I.T."/>
            <person name="Kolonay J.F."/>
            <person name="Eisen J.A."/>
            <person name="Ward N."/>
            <person name="Methe B."/>
            <person name="Brinkac L.M."/>
            <person name="Daugherty S.C."/>
            <person name="Deboy R.T."/>
            <person name="Dodson R.J."/>
            <person name="Durkin A.S."/>
            <person name="Madupu R."/>
            <person name="Nelson W.C."/>
            <person name="Sullivan S.A."/>
            <person name="Fouts D."/>
            <person name="Haft D.H."/>
            <person name="Selengut J."/>
            <person name="Peterson J.D."/>
            <person name="Davidsen T.M."/>
            <person name="Zafar N."/>
            <person name="Zhou L."/>
            <person name="Radune D."/>
            <person name="Dimitrov G."/>
            <person name="Hance M."/>
            <person name="Tran K."/>
            <person name="Khouri H."/>
            <person name="Gill J."/>
            <person name="Utterback T.R."/>
            <person name="Feldblyum T.V."/>
            <person name="Wall J.D."/>
            <person name="Voordouw G."/>
            <person name="Fraser C.M."/>
        </authorList>
    </citation>
    <scope>NUCLEOTIDE SEQUENCE [LARGE SCALE GENOMIC DNA]</scope>
    <source>
        <strain evidence="4">ATCC 29579 / DSM 644 / NCIMB 8303 / VKM B-1760 / Hildenborough</strain>
    </source>
</reference>
<dbReference type="AlphaFoldDB" id="Q72BY1"/>
<dbReference type="InterPro" id="IPR027417">
    <property type="entry name" value="P-loop_NTPase"/>
</dbReference>
<dbReference type="eggNOG" id="COG4626">
    <property type="taxonomic scope" value="Bacteria"/>
</dbReference>
<sequence length="565" mass="63731">MAKVSKESSHPHVDAGLQYARDVVAGRTLACKWVRLACKRQLDDLTRWDGVKDAPYYFDRNAAERICRFKELMPHVKGIWARQREKLHLEPWQCFIDTTLFGWKRTADGLRRFREAYEEIPRKNGKSCFVAPLGLYMLTEDGEEGAEVYSGATTEKQAWEVYGPARLMALRAEGFTDHYGVDVRAKNMNILRTASKFEPLIGDPGDGASPHCAIVDEYHEHDGPRLYDTMITGMGARSQPLMVVITTAGFNLGGPCYDMRLRVQKVLDNTLQDNELFGIIYTIDDGDDWQSEESLRKANPNYGVSVRADYLQSQLRKAIQNPSKQNTFKTKHLNVWCNARSAWMNMATWERQADAELRIEDFAGEPCWFALDLASKLDLNAAAYLFKRGEHFYLFADFWLPTDALESVVNADIYRGWSTAGWITLTDGGMVDYDAIEERIKERAKLLTPIEMPYDPFQAAQLVTHLADEGIPMVEFGATVKNFSEPMKQLEALVASGKLHHNGNPVLTWCISNVVCHTDAKDNVFPRKDRAEYKIDGAVAAIMAMGRALAAPVDDGTITQGFVVL</sequence>
<organism evidence="3 4">
    <name type="scientific">Nitratidesulfovibrio vulgaris (strain ATCC 29579 / DSM 644 / CCUG 34227 / NCIMB 8303 / VKM B-1760 / Hildenborough)</name>
    <name type="common">Desulfovibrio vulgaris</name>
    <dbReference type="NCBI Taxonomy" id="882"/>
    <lineage>
        <taxon>Bacteria</taxon>
        <taxon>Pseudomonadati</taxon>
        <taxon>Thermodesulfobacteriota</taxon>
        <taxon>Desulfovibrionia</taxon>
        <taxon>Desulfovibrionales</taxon>
        <taxon>Desulfovibrionaceae</taxon>
        <taxon>Nitratidesulfovibrio</taxon>
    </lineage>
</organism>
<dbReference type="KEGG" id="dvu:DVU_1503"/>
<feature type="domain" description="Terminase large subunit-like endonuclease" evidence="2">
    <location>
        <begin position="272"/>
        <end position="550"/>
    </location>
</feature>
<evidence type="ECO:0000313" key="4">
    <source>
        <dbReference type="Proteomes" id="UP000002194"/>
    </source>
</evidence>
<dbReference type="PaxDb" id="882-DVU_1503"/>
<protein>
    <submittedName>
        <fullName evidence="3">Terminase, large subunit</fullName>
    </submittedName>
</protein>
<dbReference type="InterPro" id="IPR046462">
    <property type="entry name" value="TerL_nuclease"/>
</dbReference>
<dbReference type="PhylomeDB" id="Q72BY1"/>
<dbReference type="Proteomes" id="UP000002194">
    <property type="component" value="Chromosome"/>
</dbReference>
<dbReference type="Gene3D" id="3.40.50.300">
    <property type="entry name" value="P-loop containing nucleotide triphosphate hydrolases"/>
    <property type="match status" value="1"/>
</dbReference>
<accession>Q72BY1</accession>
<dbReference type="PANTHER" id="PTHR41287:SF1">
    <property type="entry name" value="PROTEIN YMFN"/>
    <property type="match status" value="1"/>
</dbReference>
<keyword evidence="4" id="KW-1185">Reference proteome</keyword>
<name>Q72BY1_NITV2</name>
<dbReference type="PANTHER" id="PTHR41287">
    <property type="match status" value="1"/>
</dbReference>
<dbReference type="PATRIC" id="fig|882.5.peg.1391"/>
<dbReference type="EnsemblBacteria" id="AAS95981">
    <property type="protein sequence ID" value="AAS95981"/>
    <property type="gene ID" value="DVU_1503"/>
</dbReference>
<dbReference type="InterPro" id="IPR005021">
    <property type="entry name" value="Terminase_largesu-like"/>
</dbReference>
<proteinExistence type="predicted"/>
<dbReference type="Pfam" id="PF20441">
    <property type="entry name" value="TerL_nuclease"/>
    <property type="match status" value="1"/>
</dbReference>
<evidence type="ECO:0000259" key="1">
    <source>
        <dbReference type="Pfam" id="PF03354"/>
    </source>
</evidence>
<dbReference type="InterPro" id="IPR046461">
    <property type="entry name" value="TerL_ATPase"/>
</dbReference>
<feature type="domain" description="Terminase large subunit-like ATPase" evidence="1">
    <location>
        <begin position="91"/>
        <end position="260"/>
    </location>
</feature>